<proteinExistence type="predicted"/>
<evidence type="ECO:0000313" key="1">
    <source>
        <dbReference type="EMBL" id="KAJ1103340.1"/>
    </source>
</evidence>
<keyword evidence="2" id="KW-1185">Reference proteome</keyword>
<accession>A0AAV7MSS9</accession>
<comment type="caution">
    <text evidence="1">The sequence shown here is derived from an EMBL/GenBank/DDBJ whole genome shotgun (WGS) entry which is preliminary data.</text>
</comment>
<organism evidence="1 2">
    <name type="scientific">Pleurodeles waltl</name>
    <name type="common">Iberian ribbed newt</name>
    <dbReference type="NCBI Taxonomy" id="8319"/>
    <lineage>
        <taxon>Eukaryota</taxon>
        <taxon>Metazoa</taxon>
        <taxon>Chordata</taxon>
        <taxon>Craniata</taxon>
        <taxon>Vertebrata</taxon>
        <taxon>Euteleostomi</taxon>
        <taxon>Amphibia</taxon>
        <taxon>Batrachia</taxon>
        <taxon>Caudata</taxon>
        <taxon>Salamandroidea</taxon>
        <taxon>Salamandridae</taxon>
        <taxon>Pleurodelinae</taxon>
        <taxon>Pleurodeles</taxon>
    </lineage>
</organism>
<sequence>MPFVASLREESEYLSLNFICLRDQTGDGQLQGDPVARLLAAPDPSLLAHQCPHGLPLRLLGTSHHLPGP</sequence>
<reference evidence="1" key="1">
    <citation type="journal article" date="2022" name="bioRxiv">
        <title>Sequencing and chromosome-scale assembly of the giantPleurodeles waltlgenome.</title>
        <authorList>
            <person name="Brown T."/>
            <person name="Elewa A."/>
            <person name="Iarovenko S."/>
            <person name="Subramanian E."/>
            <person name="Araus A.J."/>
            <person name="Petzold A."/>
            <person name="Susuki M."/>
            <person name="Suzuki K.-i.T."/>
            <person name="Hayashi T."/>
            <person name="Toyoda A."/>
            <person name="Oliveira C."/>
            <person name="Osipova E."/>
            <person name="Leigh N.D."/>
            <person name="Simon A."/>
            <person name="Yun M.H."/>
        </authorList>
    </citation>
    <scope>NUCLEOTIDE SEQUENCE</scope>
    <source>
        <strain evidence="1">20211129_DDA</strain>
        <tissue evidence="1">Liver</tissue>
    </source>
</reference>
<protein>
    <submittedName>
        <fullName evidence="1">Uncharacterized protein</fullName>
    </submittedName>
</protein>
<name>A0AAV7MSS9_PLEWA</name>
<gene>
    <name evidence="1" type="ORF">NDU88_000766</name>
</gene>
<dbReference type="AlphaFoldDB" id="A0AAV7MSS9"/>
<evidence type="ECO:0000313" key="2">
    <source>
        <dbReference type="Proteomes" id="UP001066276"/>
    </source>
</evidence>
<dbReference type="Proteomes" id="UP001066276">
    <property type="component" value="Chromosome 9"/>
</dbReference>
<dbReference type="EMBL" id="JANPWB010000013">
    <property type="protein sequence ID" value="KAJ1103340.1"/>
    <property type="molecule type" value="Genomic_DNA"/>
</dbReference>